<dbReference type="SUPFAM" id="SSF52540">
    <property type="entry name" value="P-loop containing nucleoside triphosphate hydrolases"/>
    <property type="match status" value="1"/>
</dbReference>
<evidence type="ECO:0000256" key="2">
    <source>
        <dbReference type="ARBA" id="ARBA00022443"/>
    </source>
</evidence>
<comment type="similarity">
    <text evidence="1">Belongs to the MAGUK family.</text>
</comment>
<dbReference type="PROSITE" id="PS50052">
    <property type="entry name" value="GUANYLATE_KINASE_2"/>
    <property type="match status" value="1"/>
</dbReference>
<dbReference type="Proteomes" id="UP000270094">
    <property type="component" value="Unassembled WGS sequence"/>
</dbReference>
<dbReference type="OrthoDB" id="65789at2759"/>
<keyword evidence="2 3" id="KW-0728">SH3 domain</keyword>
<dbReference type="InterPro" id="IPR027417">
    <property type="entry name" value="P-loop_NTPase"/>
</dbReference>
<gene>
    <name evidence="6" type="ORF">SVUK_LOCUS10196</name>
</gene>
<dbReference type="InterPro" id="IPR036028">
    <property type="entry name" value="SH3-like_dom_sf"/>
</dbReference>
<proteinExistence type="inferred from homology"/>
<feature type="domain" description="Guanylate kinase-like" evidence="5">
    <location>
        <begin position="226"/>
        <end position="318"/>
    </location>
</feature>
<dbReference type="Pfam" id="PF00625">
    <property type="entry name" value="Guanylate_kin"/>
    <property type="match status" value="1"/>
</dbReference>
<accession>A0A3P7L7P9</accession>
<evidence type="ECO:0000259" key="4">
    <source>
        <dbReference type="PROSITE" id="PS50002"/>
    </source>
</evidence>
<dbReference type="InterPro" id="IPR050716">
    <property type="entry name" value="MAGUK"/>
</dbReference>
<evidence type="ECO:0008006" key="8">
    <source>
        <dbReference type="Google" id="ProtNLM"/>
    </source>
</evidence>
<dbReference type="EMBL" id="UYYB01095028">
    <property type="protein sequence ID" value="VDM75198.1"/>
    <property type="molecule type" value="Genomic_DNA"/>
</dbReference>
<dbReference type="SMART" id="SM00326">
    <property type="entry name" value="SH3"/>
    <property type="match status" value="1"/>
</dbReference>
<evidence type="ECO:0000313" key="6">
    <source>
        <dbReference type="EMBL" id="VDM75198.1"/>
    </source>
</evidence>
<dbReference type="InterPro" id="IPR008144">
    <property type="entry name" value="Guanylate_kin-like_dom"/>
</dbReference>
<keyword evidence="7" id="KW-1185">Reference proteome</keyword>
<dbReference type="Gene3D" id="3.40.50.300">
    <property type="entry name" value="P-loop containing nucleotide triphosphate hydrolases"/>
    <property type="match status" value="2"/>
</dbReference>
<dbReference type="SUPFAM" id="SSF50044">
    <property type="entry name" value="SH3-domain"/>
    <property type="match status" value="2"/>
</dbReference>
<dbReference type="SMART" id="SM00072">
    <property type="entry name" value="GuKc"/>
    <property type="match status" value="1"/>
</dbReference>
<reference evidence="6 7" key="1">
    <citation type="submission" date="2018-11" db="EMBL/GenBank/DDBJ databases">
        <authorList>
            <consortium name="Pathogen Informatics"/>
        </authorList>
    </citation>
    <scope>NUCLEOTIDE SEQUENCE [LARGE SCALE GENOMIC DNA]</scope>
</reference>
<evidence type="ECO:0000259" key="5">
    <source>
        <dbReference type="PROSITE" id="PS50052"/>
    </source>
</evidence>
<evidence type="ECO:0000256" key="3">
    <source>
        <dbReference type="PROSITE-ProRule" id="PRU00192"/>
    </source>
</evidence>
<evidence type="ECO:0000313" key="7">
    <source>
        <dbReference type="Proteomes" id="UP000270094"/>
    </source>
</evidence>
<protein>
    <recommendedName>
        <fullName evidence="8">SH3 domain-containing protein</fullName>
    </recommendedName>
</protein>
<organism evidence="6 7">
    <name type="scientific">Strongylus vulgaris</name>
    <name type="common">Blood worm</name>
    <dbReference type="NCBI Taxonomy" id="40348"/>
    <lineage>
        <taxon>Eukaryota</taxon>
        <taxon>Metazoa</taxon>
        <taxon>Ecdysozoa</taxon>
        <taxon>Nematoda</taxon>
        <taxon>Chromadorea</taxon>
        <taxon>Rhabditida</taxon>
        <taxon>Rhabditina</taxon>
        <taxon>Rhabditomorpha</taxon>
        <taxon>Strongyloidea</taxon>
        <taxon>Strongylidae</taxon>
        <taxon>Strongylus</taxon>
    </lineage>
</organism>
<feature type="domain" description="SH3" evidence="4">
    <location>
        <begin position="116"/>
        <end position="184"/>
    </location>
</feature>
<dbReference type="AlphaFoldDB" id="A0A3P7L7P9"/>
<dbReference type="InterPro" id="IPR001452">
    <property type="entry name" value="SH3_domain"/>
</dbReference>
<dbReference type="Gene3D" id="3.30.63.10">
    <property type="entry name" value="Guanylate Kinase phosphate binding domain"/>
    <property type="match status" value="1"/>
</dbReference>
<dbReference type="PANTHER" id="PTHR23122">
    <property type="entry name" value="MEMBRANE-ASSOCIATED GUANYLATE KINASE MAGUK"/>
    <property type="match status" value="1"/>
</dbReference>
<sequence>MTFIFLFNHHEIEVETISGQLVVTRVNASANHDIHPGDTITHVNGKAALHQSAISGLAGRITLTLVPAAIHGAPSVFYRVNSDYNSDTDDTRICRWLSIDVKKGDVVQIMSQDDNWLQVFYRVNSDYNSDTDDTRICRWLSIDVKKGDVVQIMSQDDNWLQARKVNDLSRVGYLPASLSKEKVAMLCPFGRRVLVLLGAVGVGRRTLKSMLLRAAPQYFATVVPCTDADAVRMVVRSGRMCVLDCAPQALAHLYNAEFMPFVVHIVPPQLEEFLQLENLRQHKRPVDQLSKVRIFLNVSVRFFSIVHVHLLAKTIFPH</sequence>
<dbReference type="PROSITE" id="PS50002">
    <property type="entry name" value="SH3"/>
    <property type="match status" value="1"/>
</dbReference>
<dbReference type="InterPro" id="IPR008145">
    <property type="entry name" value="GK/Ca_channel_bsu"/>
</dbReference>
<dbReference type="Gene3D" id="2.30.30.40">
    <property type="entry name" value="SH3 Domains"/>
    <property type="match status" value="1"/>
</dbReference>
<name>A0A3P7L7P9_STRVU</name>
<evidence type="ECO:0000256" key="1">
    <source>
        <dbReference type="ARBA" id="ARBA00007014"/>
    </source>
</evidence>